<reference evidence="2" key="1">
    <citation type="submission" date="2023-07" db="EMBL/GenBank/DDBJ databases">
        <authorList>
            <person name="Kim M.K."/>
        </authorList>
    </citation>
    <scope>NUCLEOTIDE SEQUENCE</scope>
    <source>
        <strain evidence="2">M29</strain>
    </source>
</reference>
<comment type="caution">
    <text evidence="2">The sequence shown here is derived from an EMBL/GenBank/DDBJ whole genome shotgun (WGS) entry which is preliminary data.</text>
</comment>
<feature type="domain" description="Secretion system C-terminal sorting" evidence="1">
    <location>
        <begin position="865"/>
        <end position="937"/>
    </location>
</feature>
<evidence type="ECO:0000313" key="2">
    <source>
        <dbReference type="EMBL" id="MDO7845481.1"/>
    </source>
</evidence>
<sequence length="945" mass="100006">MQTLTFTQKLLRQRRFLSFLLPLFAIFVGLGSTQTVQAAVTLGSAQVIVNQGNGNNTYAKATYDGSTLIDQKPGSTTAPKFDINTGTLIFNGGTLTTTETGTSVVNGAFIDYTIYDPSFNPVSSGTVQLAQTTASGGVRTFSNSTAATSIIPLIQTAGDGYSLSVSYRATYRNGSGPVLTTRDDNGGAGYTAFFDVTGTRAPAPTLNPANIQIASDGGNATSYYFPNTGTNPQFPGYNFCSSQNAGGTSCAFDINNGQLRLTNTTVTTTEAGSNTVSGVVLYYRVRSTSSGGGAFQPITLSQSGTASGGVRTFIIDPSSPSNSNPQPNLIGASAVTSIGNYAIDIYYQASGVNSSTGVPFTVTYPPTGYSTATFTVGGTPIAVTIWTGAVNDNWFDAGNWTNGIPNPSTNALIRDLGTGNSVPYPNIRSDFRYETAGGALIYDNRGSGPAQTLNFVMGGNSQAARSIARLVVGQLRVFGTFDNTYDSFIQRENTIMEFAGGNQNITGGSFVRVDISGGGTKTLQGVMNVSEALNFMTPNVYTTAANPLANNPYVTLSNNAGILATDITQPATNVVFLSDRASTNFNNGAQLNGENDPSFLYGFVRTTRQGVLVGETRTYGNIGMTLTFTGNNSPGNVEVTRNTVEAYSPVSGRFGIRRIIGVRPSDQQTSSGGLRANMVFRYRDAETMNLNGPNTRTPGTGSIPEASLIIFLSTNSGNTFGAIGRDGAVDQTNNTVSKTGVTNFATFTLGDQNNPLPVRLTAFDAKRFGKNALITWQTATEFNSKGYEVQASTNGTEFHTVAYVASAAPNSTKLTNYSYEDKTSYSAGTVYYRLHQIDLDGKEDYFGPRTVSFDGKATAASAVAYPNPYNANDELHIALESNDAGKGTLRITDMTGRTVREESIELNKGLSDMPVNGVKELKAGVYMVRVTLPSGETKTLKVVKQ</sequence>
<dbReference type="EMBL" id="JAUQSX010000001">
    <property type="protein sequence ID" value="MDO7845481.1"/>
    <property type="molecule type" value="Genomic_DNA"/>
</dbReference>
<name>A0ABT9A945_9BACT</name>
<evidence type="ECO:0000259" key="1">
    <source>
        <dbReference type="Pfam" id="PF18962"/>
    </source>
</evidence>
<keyword evidence="3" id="KW-1185">Reference proteome</keyword>
<dbReference type="Proteomes" id="UP001167796">
    <property type="component" value="Unassembled WGS sequence"/>
</dbReference>
<dbReference type="InterPro" id="IPR026444">
    <property type="entry name" value="Secre_tail"/>
</dbReference>
<dbReference type="NCBIfam" id="TIGR04183">
    <property type="entry name" value="Por_Secre_tail"/>
    <property type="match status" value="1"/>
</dbReference>
<dbReference type="Pfam" id="PF18962">
    <property type="entry name" value="Por_Secre_tail"/>
    <property type="match status" value="1"/>
</dbReference>
<gene>
    <name evidence="2" type="ORF">Q5H92_03860</name>
</gene>
<organism evidence="2 3">
    <name type="scientific">Hymenobacter mellowenesis</name>
    <dbReference type="NCBI Taxonomy" id="3063995"/>
    <lineage>
        <taxon>Bacteria</taxon>
        <taxon>Pseudomonadati</taxon>
        <taxon>Bacteroidota</taxon>
        <taxon>Cytophagia</taxon>
        <taxon>Cytophagales</taxon>
        <taxon>Hymenobacteraceae</taxon>
        <taxon>Hymenobacter</taxon>
    </lineage>
</organism>
<accession>A0ABT9A945</accession>
<proteinExistence type="predicted"/>
<protein>
    <submittedName>
        <fullName evidence="2">T9SS type A sorting domain-containing protein</fullName>
    </submittedName>
</protein>
<evidence type="ECO:0000313" key="3">
    <source>
        <dbReference type="Proteomes" id="UP001167796"/>
    </source>
</evidence>